<organism evidence="1 2">
    <name type="scientific">Sedimentitalea todarodis</name>
    <dbReference type="NCBI Taxonomy" id="1631240"/>
    <lineage>
        <taxon>Bacteria</taxon>
        <taxon>Pseudomonadati</taxon>
        <taxon>Pseudomonadota</taxon>
        <taxon>Alphaproteobacteria</taxon>
        <taxon>Rhodobacterales</taxon>
        <taxon>Paracoccaceae</taxon>
        <taxon>Sedimentitalea</taxon>
    </lineage>
</organism>
<keyword evidence="2" id="KW-1185">Reference proteome</keyword>
<proteinExistence type="predicted"/>
<protein>
    <submittedName>
        <fullName evidence="1">Uncharacterized protein</fullName>
    </submittedName>
</protein>
<gene>
    <name evidence="1" type="ORF">QO231_22740</name>
</gene>
<comment type="caution">
    <text evidence="1">The sequence shown here is derived from an EMBL/GenBank/DDBJ whole genome shotgun (WGS) entry which is preliminary data.</text>
</comment>
<evidence type="ECO:0000313" key="1">
    <source>
        <dbReference type="EMBL" id="MDU9006660.1"/>
    </source>
</evidence>
<sequence>MTKRDPRNANEASGVHEVPEVNDLIEKASPQQLERLLSDIRASAPWYEQNPMGHA</sequence>
<dbReference type="RefSeq" id="WP_316781902.1">
    <property type="nucleotide sequence ID" value="NZ_JASMWN010000027.1"/>
</dbReference>
<accession>A0ABU3VKJ5</accession>
<reference evidence="2" key="1">
    <citation type="submission" date="2023-05" db="EMBL/GenBank/DDBJ databases">
        <title>Sedimentitalea sp. nov. JM2-8.</title>
        <authorList>
            <person name="Huang J."/>
        </authorList>
    </citation>
    <scope>NUCLEOTIDE SEQUENCE [LARGE SCALE GENOMIC DNA]</scope>
    <source>
        <strain evidence="2">KHS03</strain>
    </source>
</reference>
<dbReference type="EMBL" id="JASMWN010000027">
    <property type="protein sequence ID" value="MDU9006660.1"/>
    <property type="molecule type" value="Genomic_DNA"/>
</dbReference>
<dbReference type="Proteomes" id="UP001255416">
    <property type="component" value="Unassembled WGS sequence"/>
</dbReference>
<evidence type="ECO:0000313" key="2">
    <source>
        <dbReference type="Proteomes" id="UP001255416"/>
    </source>
</evidence>
<name>A0ABU3VKJ5_9RHOB</name>